<keyword evidence="6" id="KW-1185">Reference proteome</keyword>
<evidence type="ECO:0000313" key="6">
    <source>
        <dbReference type="Proteomes" id="UP000604825"/>
    </source>
</evidence>
<feature type="region of interest" description="Disordered" evidence="3">
    <location>
        <begin position="1"/>
        <end position="73"/>
    </location>
</feature>
<dbReference type="EMBL" id="CAJGYO010000019">
    <property type="protein sequence ID" value="CAD6339865.1"/>
    <property type="molecule type" value="Genomic_DNA"/>
</dbReference>
<proteinExistence type="inferred from homology"/>
<dbReference type="SUPFAM" id="SSF50249">
    <property type="entry name" value="Nucleic acid-binding proteins"/>
    <property type="match status" value="1"/>
</dbReference>
<comment type="similarity">
    <text evidence="1">Belongs to the class IV-like SAM-binding methyltransferase superfamily.</text>
</comment>
<evidence type="ECO:0000256" key="3">
    <source>
        <dbReference type="SAM" id="MobiDB-lite"/>
    </source>
</evidence>
<dbReference type="InterPro" id="IPR029026">
    <property type="entry name" value="tRNA_m1G_MTases_N"/>
</dbReference>
<evidence type="ECO:0000259" key="4">
    <source>
        <dbReference type="Pfam" id="PF17035"/>
    </source>
</evidence>
<comment type="caution">
    <text evidence="5">The sequence shown here is derived from an EMBL/GenBank/DDBJ whole genome shotgun (WGS) entry which is preliminary data.</text>
</comment>
<name>A0A811SGD5_9POAL</name>
<feature type="coiled-coil region" evidence="2">
    <location>
        <begin position="751"/>
        <end position="778"/>
    </location>
</feature>
<keyword evidence="2" id="KW-0175">Coiled coil</keyword>
<dbReference type="InterPro" id="IPR003750">
    <property type="entry name" value="Put_MeTrfase-C9orf114-like"/>
</dbReference>
<feature type="compositionally biased region" description="Basic and acidic residues" evidence="3">
    <location>
        <begin position="43"/>
        <end position="65"/>
    </location>
</feature>
<feature type="region of interest" description="Disordered" evidence="3">
    <location>
        <begin position="315"/>
        <end position="377"/>
    </location>
</feature>
<dbReference type="Pfam" id="PF02598">
    <property type="entry name" value="Methyltrn_RNA_3"/>
    <property type="match status" value="1"/>
</dbReference>
<dbReference type="SUPFAM" id="SSF75217">
    <property type="entry name" value="alpha/beta knot"/>
    <property type="match status" value="1"/>
</dbReference>
<dbReference type="PANTHER" id="PTHR12150:SF13">
    <property type="entry name" value="METHYLTRANSFERASE C9ORF114-RELATED"/>
    <property type="match status" value="1"/>
</dbReference>
<evidence type="ECO:0000313" key="5">
    <source>
        <dbReference type="EMBL" id="CAD6339865.1"/>
    </source>
</evidence>
<sequence length="826" mass="90580">MNSVHSEAAAAEKARRKKDKREKRKKRKDAKEDDCGAATAEEEAPKEKKQKQRKDEDEREGEEKKKPKPTLAGQIARAATVFRIDEVVVFDSTPAAENGGAGDGEESGARFLVRILEYLETPQYLRRRLFPMHKNLKFVGLLPPLDAPHHVRKHEWSEFREGVTLESDPSKGTLVDVGLSKNVLVEQTLEPGKRVTVAMGTNRDLTTACIRKVVPPSTPREQMGSYWGYKVRYTSNLSSVFKNSPFKEEYDHIIGTSEHGQIVNSSELTLPTFRHLLIAFGGLAGLEESIEEDTNLKGKRADDVFTSYLNTCPNQGSRTIRTEVPAPCAEEEARRGDGGAPRHPQEGRARGAQEYRQGPRGTSPRQGRAFLGRRSPIRGHGRDLSLVTRLSSLSSNMPTRILEFLNKECTGHTNEKAGEIEIDLGSMTRSAMFELQKLLDEFAEEEKRRQQKEESMNVCRSISRSSSRELEEGEFIEEDCSATTDCGDASPVVACKGLSSPPRILEDGKMTEEEDAICGDTGPVATAETAKSPSNSSSSGSSSSSDGSSGSSCDSSNSDHSDLDSDNECMTSNVAPAVLPIPKADASAIAMLTKGLCSPPRNDDRGGGDSDSSDSGSDDECVTINPAPEVLPKTDASPMAMPHKVLSPIAEEEFAETRNCRRSNSSLLEDGEIEEEHGTSPVAAEKFAETVNSTGSANGQCVRSSLPPTVRPEPSKPQPAAQGTVRRFYAKGFEKKRERAVAAQGTVGHFYAKAFEKKRERQRAYEKLEEMERNAKAKPIFDWIHPGHLRQLGITTPVEYAVTSERRFPARHGCPVQSLLGLFLKA</sequence>
<dbReference type="PANTHER" id="PTHR12150">
    <property type="entry name" value="CLASS IV SAM-BINDING METHYLTRANSFERASE-RELATED"/>
    <property type="match status" value="1"/>
</dbReference>
<dbReference type="OrthoDB" id="361029at2759"/>
<dbReference type="CDD" id="cd18086">
    <property type="entry name" value="HsC9orf114-like"/>
    <property type="match status" value="1"/>
</dbReference>
<dbReference type="Pfam" id="PF17035">
    <property type="entry name" value="BET"/>
    <property type="match status" value="1"/>
</dbReference>
<feature type="region of interest" description="Disordered" evidence="3">
    <location>
        <begin position="653"/>
        <end position="722"/>
    </location>
</feature>
<dbReference type="Gene3D" id="2.40.50.140">
    <property type="entry name" value="Nucleic acid-binding proteins"/>
    <property type="match status" value="1"/>
</dbReference>
<feature type="compositionally biased region" description="Polar residues" evidence="3">
    <location>
        <begin position="690"/>
        <end position="707"/>
    </location>
</feature>
<feature type="domain" description="NET" evidence="4">
    <location>
        <begin position="386"/>
        <end position="440"/>
    </location>
</feature>
<evidence type="ECO:0000256" key="1">
    <source>
        <dbReference type="ARBA" id="ARBA00009841"/>
    </source>
</evidence>
<feature type="region of interest" description="Disordered" evidence="3">
    <location>
        <begin position="520"/>
        <end position="569"/>
    </location>
</feature>
<dbReference type="AlphaFoldDB" id="A0A811SGD5"/>
<dbReference type="InterPro" id="IPR027353">
    <property type="entry name" value="NET_dom"/>
</dbReference>
<dbReference type="InterPro" id="IPR029028">
    <property type="entry name" value="Alpha/beta_knot_MTases"/>
</dbReference>
<gene>
    <name evidence="5" type="ORF">NCGR_LOCUS63963</name>
</gene>
<reference evidence="5" key="1">
    <citation type="submission" date="2020-10" db="EMBL/GenBank/DDBJ databases">
        <authorList>
            <person name="Han B."/>
            <person name="Lu T."/>
            <person name="Zhao Q."/>
            <person name="Huang X."/>
            <person name="Zhao Y."/>
        </authorList>
    </citation>
    <scope>NUCLEOTIDE SEQUENCE</scope>
</reference>
<dbReference type="Gene3D" id="3.40.1280.10">
    <property type="match status" value="1"/>
</dbReference>
<feature type="region of interest" description="Disordered" evidence="3">
    <location>
        <begin position="595"/>
        <end position="640"/>
    </location>
</feature>
<dbReference type="InterPro" id="IPR012340">
    <property type="entry name" value="NA-bd_OB-fold"/>
</dbReference>
<evidence type="ECO:0000256" key="2">
    <source>
        <dbReference type="SAM" id="Coils"/>
    </source>
</evidence>
<feature type="compositionally biased region" description="Low complexity" evidence="3">
    <location>
        <begin position="532"/>
        <end position="556"/>
    </location>
</feature>
<protein>
    <recommendedName>
        <fullName evidence="4">NET domain-containing protein</fullName>
    </recommendedName>
</protein>
<organism evidence="5 6">
    <name type="scientific">Miscanthus lutarioriparius</name>
    <dbReference type="NCBI Taxonomy" id="422564"/>
    <lineage>
        <taxon>Eukaryota</taxon>
        <taxon>Viridiplantae</taxon>
        <taxon>Streptophyta</taxon>
        <taxon>Embryophyta</taxon>
        <taxon>Tracheophyta</taxon>
        <taxon>Spermatophyta</taxon>
        <taxon>Magnoliopsida</taxon>
        <taxon>Liliopsida</taxon>
        <taxon>Poales</taxon>
        <taxon>Poaceae</taxon>
        <taxon>PACMAD clade</taxon>
        <taxon>Panicoideae</taxon>
        <taxon>Andropogonodae</taxon>
        <taxon>Andropogoneae</taxon>
        <taxon>Saccharinae</taxon>
        <taxon>Miscanthus</taxon>
    </lineage>
</organism>
<accession>A0A811SGD5</accession>
<dbReference type="Proteomes" id="UP000604825">
    <property type="component" value="Unassembled WGS sequence"/>
</dbReference>
<feature type="compositionally biased region" description="Basic residues" evidence="3">
    <location>
        <begin position="14"/>
        <end position="28"/>
    </location>
</feature>
<feature type="compositionally biased region" description="Basic and acidic residues" evidence="3">
    <location>
        <begin position="343"/>
        <end position="353"/>
    </location>
</feature>